<dbReference type="EMBL" id="JBBNAF010000011">
    <property type="protein sequence ID" value="KAK9098447.1"/>
    <property type="molecule type" value="Genomic_DNA"/>
</dbReference>
<evidence type="ECO:0000313" key="3">
    <source>
        <dbReference type="Proteomes" id="UP001420932"/>
    </source>
</evidence>
<organism evidence="2 3">
    <name type="scientific">Stephania yunnanensis</name>
    <dbReference type="NCBI Taxonomy" id="152371"/>
    <lineage>
        <taxon>Eukaryota</taxon>
        <taxon>Viridiplantae</taxon>
        <taxon>Streptophyta</taxon>
        <taxon>Embryophyta</taxon>
        <taxon>Tracheophyta</taxon>
        <taxon>Spermatophyta</taxon>
        <taxon>Magnoliopsida</taxon>
        <taxon>Ranunculales</taxon>
        <taxon>Menispermaceae</taxon>
        <taxon>Menispermoideae</taxon>
        <taxon>Cissampelideae</taxon>
        <taxon>Stephania</taxon>
    </lineage>
</organism>
<dbReference type="Proteomes" id="UP001420932">
    <property type="component" value="Unassembled WGS sequence"/>
</dbReference>
<dbReference type="AlphaFoldDB" id="A0AAP0EX41"/>
<protein>
    <submittedName>
        <fullName evidence="2">Uncharacterized protein</fullName>
    </submittedName>
</protein>
<reference evidence="2 3" key="1">
    <citation type="submission" date="2024-01" db="EMBL/GenBank/DDBJ databases">
        <title>Genome assemblies of Stephania.</title>
        <authorList>
            <person name="Yang L."/>
        </authorList>
    </citation>
    <scope>NUCLEOTIDE SEQUENCE [LARGE SCALE GENOMIC DNA]</scope>
    <source>
        <strain evidence="2">YNDBR</strain>
        <tissue evidence="2">Leaf</tissue>
    </source>
</reference>
<evidence type="ECO:0000256" key="1">
    <source>
        <dbReference type="SAM" id="MobiDB-lite"/>
    </source>
</evidence>
<name>A0AAP0EX41_9MAGN</name>
<feature type="compositionally biased region" description="Basic and acidic residues" evidence="1">
    <location>
        <begin position="30"/>
        <end position="45"/>
    </location>
</feature>
<feature type="region of interest" description="Disordered" evidence="1">
    <location>
        <begin position="1"/>
        <end position="46"/>
    </location>
</feature>
<keyword evidence="3" id="KW-1185">Reference proteome</keyword>
<comment type="caution">
    <text evidence="2">The sequence shown here is derived from an EMBL/GenBank/DDBJ whole genome shotgun (WGS) entry which is preliminary data.</text>
</comment>
<gene>
    <name evidence="2" type="ORF">Syun_025492</name>
</gene>
<sequence>MWSNAAPTPMHQDNHMGQGKSDKKGKRNRNYRDQRGQRHIHDDGQTIRAHVVITT</sequence>
<evidence type="ECO:0000313" key="2">
    <source>
        <dbReference type="EMBL" id="KAK9098447.1"/>
    </source>
</evidence>
<accession>A0AAP0EX41</accession>
<proteinExistence type="predicted"/>